<evidence type="ECO:0000313" key="9">
    <source>
        <dbReference type="Proteomes" id="UP000094801"/>
    </source>
</evidence>
<comment type="function">
    <text evidence="6">Functions as a component of both the DNA-binding general transcription initiation factor complex TFIID and the transcription coactivator SAGA complex. Binding of TFIID to a promoter (with or without TATA element) is the initial step in pre-initiation complex (PIC) formation. TFIID plays a key role in the regulation of gene expression by RNA polymerase II through different activities such as transcription activator interaction, core promoter recognition and selectivity, TFIIA and TFIIB interaction, chromatin modification (histone acetylation by TAF1), facilitation of DNA opening and initiation of transcription. SAGA acts as a general cofactor required for essentially all RNA polymerase II transcription. At the promoters, SAGA is required for transcription pre-initiation complex (PIC) recruitment. It influences RNA polymerase II transcriptional activity through different activities such as TBP interaction (via core/TAF module) and promoter selectivity, interaction with transcription activators (via Tra1/SPT module), and chromatin modification through histone acetylation (via HAT module) and deubiquitination (via DUB module). SAGA preferentially acetylates histones H3 (to form H3K9ac, H3K14ac, H3K18ac and H3K23ac) and H2B and deubiquitinates histone H2B. SAGA interacts with DNA via upstream activating sequences (UASs).</text>
</comment>
<evidence type="ECO:0000256" key="4">
    <source>
        <dbReference type="ARBA" id="ARBA00023242"/>
    </source>
</evidence>
<keyword evidence="9" id="KW-1185">Reference proteome</keyword>
<dbReference type="GO" id="GO:0016251">
    <property type="term" value="F:RNA polymerase II general transcription initiation factor activity"/>
    <property type="evidence" value="ECO:0007669"/>
    <property type="project" value="TreeGrafter"/>
</dbReference>
<proteinExistence type="inferred from homology"/>
<dbReference type="GO" id="GO:0005669">
    <property type="term" value="C:transcription factor TFIID complex"/>
    <property type="evidence" value="ECO:0007669"/>
    <property type="project" value="TreeGrafter"/>
</dbReference>
<keyword evidence="2 6" id="KW-0805">Transcription regulation</keyword>
<evidence type="ECO:0000256" key="7">
    <source>
        <dbReference type="SAM" id="MobiDB-lite"/>
    </source>
</evidence>
<evidence type="ECO:0000256" key="1">
    <source>
        <dbReference type="ARBA" id="ARBA00004123"/>
    </source>
</evidence>
<feature type="compositionally biased region" description="Polar residues" evidence="7">
    <location>
        <begin position="157"/>
        <end position="168"/>
    </location>
</feature>
<dbReference type="PANTHER" id="PTHR21242:SF0">
    <property type="entry name" value="TRANSCRIPTION INITIATION FACTOR TFIID SUBUNIT 10"/>
    <property type="match status" value="1"/>
</dbReference>
<feature type="region of interest" description="Disordered" evidence="7">
    <location>
        <begin position="1"/>
        <end position="56"/>
    </location>
</feature>
<dbReference type="PANTHER" id="PTHR21242">
    <property type="entry name" value="TRANSCRIPTION INITIATION FACTOR TFIID SUBUNIT 10"/>
    <property type="match status" value="1"/>
</dbReference>
<accession>A0A1E4T4U4</accession>
<dbReference type="Pfam" id="PF03540">
    <property type="entry name" value="TAF10"/>
    <property type="match status" value="1"/>
</dbReference>
<dbReference type="PIRSF" id="PIRSF017246">
    <property type="entry name" value="TFIID_TAF10"/>
    <property type="match status" value="1"/>
</dbReference>
<dbReference type="GO" id="GO:0000124">
    <property type="term" value="C:SAGA complex"/>
    <property type="evidence" value="ECO:0007669"/>
    <property type="project" value="TreeGrafter"/>
</dbReference>
<keyword evidence="3 6" id="KW-0804">Transcription</keyword>
<sequence length="230" mass="25297">MEEEESSKQPNIAETATPTTTTTPATTTTKKRKLNETSDNEDDESNDPGLTKLKPSITNLPELTRSDKTLEEILDMMSDEEFTPIIPDSVTDYYLCKNGFQSTNYKIKRLLALATQKFISDIATDAYEYSRIRSNTAVYNSSNPHVRARALMAATSSNVANGSNNDDVNVNQEGGTGGTTTNTTNEGSNTNTLGGNQQGQHNQKVSLTMEDLSSALDEYGLNVNRPQYYR</sequence>
<dbReference type="CDD" id="cd07982">
    <property type="entry name" value="HFD_TAF10"/>
    <property type="match status" value="1"/>
</dbReference>
<dbReference type="PRINTS" id="PR01443">
    <property type="entry name" value="TFIID30KDSUB"/>
</dbReference>
<dbReference type="OrthoDB" id="154356at2759"/>
<dbReference type="InterPro" id="IPR003923">
    <property type="entry name" value="TAF10"/>
</dbReference>
<feature type="region of interest" description="Disordered" evidence="7">
    <location>
        <begin position="157"/>
        <end position="204"/>
    </location>
</feature>
<dbReference type="GO" id="GO:0006367">
    <property type="term" value="P:transcription initiation at RNA polymerase II promoter"/>
    <property type="evidence" value="ECO:0007669"/>
    <property type="project" value="TreeGrafter"/>
</dbReference>
<protein>
    <recommendedName>
        <fullName evidence="6">Transcription initiation factor TFIID subunit 10</fullName>
    </recommendedName>
</protein>
<keyword evidence="4 6" id="KW-0539">Nucleus</keyword>
<feature type="compositionally biased region" description="Low complexity" evidence="7">
    <location>
        <begin position="169"/>
        <end position="195"/>
    </location>
</feature>
<evidence type="ECO:0000313" key="8">
    <source>
        <dbReference type="EMBL" id="ODV86688.1"/>
    </source>
</evidence>
<comment type="subcellular location">
    <subcellularLocation>
        <location evidence="1 6">Nucleus</location>
    </subcellularLocation>
</comment>
<reference evidence="9" key="1">
    <citation type="submission" date="2016-04" db="EMBL/GenBank/DDBJ databases">
        <title>Comparative genomics of biotechnologically important yeasts.</title>
        <authorList>
            <consortium name="DOE Joint Genome Institute"/>
            <person name="Riley R."/>
            <person name="Haridas S."/>
            <person name="Wolfe K.H."/>
            <person name="Lopes M.R."/>
            <person name="Hittinger C.T."/>
            <person name="Goker M."/>
            <person name="Salamov A."/>
            <person name="Wisecaver J."/>
            <person name="Long T.M."/>
            <person name="Aerts A.L."/>
            <person name="Barry K."/>
            <person name="Choi C."/>
            <person name="Clum A."/>
            <person name="Coughlan A.Y."/>
            <person name="Deshpande S."/>
            <person name="Douglass A.P."/>
            <person name="Hanson S.J."/>
            <person name="Klenk H.-P."/>
            <person name="Labutti K."/>
            <person name="Lapidus A."/>
            <person name="Lindquist E."/>
            <person name="Lipzen A."/>
            <person name="Meier-Kolthoff J.P."/>
            <person name="Ohm R.A."/>
            <person name="Otillar R.P."/>
            <person name="Pangilinan J."/>
            <person name="Peng Y."/>
            <person name="Rokas A."/>
            <person name="Rosa C.A."/>
            <person name="Scheuner C."/>
            <person name="Sibirny A.A."/>
            <person name="Slot J.C."/>
            <person name="Stielow J.B."/>
            <person name="Sun H."/>
            <person name="Kurtzman C.P."/>
            <person name="Blackwell M."/>
            <person name="Grigoriev I.V."/>
            <person name="Jeffries T.W."/>
        </authorList>
    </citation>
    <scope>NUCLEOTIDE SEQUENCE [LARGE SCALE GENOMIC DNA]</scope>
    <source>
        <strain evidence="9">NRRL YB-2248</strain>
    </source>
</reference>
<dbReference type="EMBL" id="KV453849">
    <property type="protein sequence ID" value="ODV86688.1"/>
    <property type="molecule type" value="Genomic_DNA"/>
</dbReference>
<dbReference type="STRING" id="983967.A0A1E4T4U4"/>
<name>A0A1E4T4U4_9ASCO</name>
<dbReference type="AlphaFoldDB" id="A0A1E4T4U4"/>
<gene>
    <name evidence="8" type="ORF">CANARDRAFT_196042</name>
</gene>
<evidence type="ECO:0000256" key="2">
    <source>
        <dbReference type="ARBA" id="ARBA00023015"/>
    </source>
</evidence>
<dbReference type="Proteomes" id="UP000094801">
    <property type="component" value="Unassembled WGS sequence"/>
</dbReference>
<feature type="compositionally biased region" description="Low complexity" evidence="7">
    <location>
        <begin position="15"/>
        <end position="28"/>
    </location>
</feature>
<dbReference type="GO" id="GO:1990841">
    <property type="term" value="F:promoter-specific chromatin binding"/>
    <property type="evidence" value="ECO:0007669"/>
    <property type="project" value="TreeGrafter"/>
</dbReference>
<evidence type="ECO:0000256" key="3">
    <source>
        <dbReference type="ARBA" id="ARBA00023163"/>
    </source>
</evidence>
<evidence type="ECO:0000256" key="5">
    <source>
        <dbReference type="ARBA" id="ARBA00025730"/>
    </source>
</evidence>
<comment type="similarity">
    <text evidence="5 6">Belongs to the TAF10 family.</text>
</comment>
<organism evidence="8 9">
    <name type="scientific">[Candida] arabinofermentans NRRL YB-2248</name>
    <dbReference type="NCBI Taxonomy" id="983967"/>
    <lineage>
        <taxon>Eukaryota</taxon>
        <taxon>Fungi</taxon>
        <taxon>Dikarya</taxon>
        <taxon>Ascomycota</taxon>
        <taxon>Saccharomycotina</taxon>
        <taxon>Pichiomycetes</taxon>
        <taxon>Pichiales</taxon>
        <taxon>Pichiaceae</taxon>
        <taxon>Ogataea</taxon>
        <taxon>Ogataea/Candida clade</taxon>
    </lineage>
</organism>
<evidence type="ECO:0000256" key="6">
    <source>
        <dbReference type="PIRNR" id="PIRNR017246"/>
    </source>
</evidence>